<sequence length="153" mass="16920">MQWTCDSREERSGTGLFNNEVPQTEIDFPKLLHEALGQQRSREAGTLALGFEWEVDGVQTDGPGQVDEVGNSRPLRRLGSVSAAVLLAAVAELVVHDWQHDPGDKAWAWLPVVWAVAVLAFLVLLGAVSGLWSRRALRRRDQPKRQPQGSPPH</sequence>
<feature type="transmembrane region" description="Helical" evidence="1">
    <location>
        <begin position="107"/>
        <end position="132"/>
    </location>
</feature>
<feature type="transmembrane region" description="Helical" evidence="1">
    <location>
        <begin position="78"/>
        <end position="95"/>
    </location>
</feature>
<evidence type="ECO:0000313" key="3">
    <source>
        <dbReference type="Proteomes" id="UP001500767"/>
    </source>
</evidence>
<evidence type="ECO:0000256" key="1">
    <source>
        <dbReference type="SAM" id="Phobius"/>
    </source>
</evidence>
<reference evidence="3" key="1">
    <citation type="journal article" date="2019" name="Int. J. Syst. Evol. Microbiol.">
        <title>The Global Catalogue of Microorganisms (GCM) 10K type strain sequencing project: providing services to taxonomists for standard genome sequencing and annotation.</title>
        <authorList>
            <consortium name="The Broad Institute Genomics Platform"/>
            <consortium name="The Broad Institute Genome Sequencing Center for Infectious Disease"/>
            <person name="Wu L."/>
            <person name="Ma J."/>
        </authorList>
    </citation>
    <scope>NUCLEOTIDE SEQUENCE [LARGE SCALE GENOMIC DNA]</scope>
    <source>
        <strain evidence="3">JCM 16540</strain>
    </source>
</reference>
<comment type="caution">
    <text evidence="2">The sequence shown here is derived from an EMBL/GenBank/DDBJ whole genome shotgun (WGS) entry which is preliminary data.</text>
</comment>
<keyword evidence="1" id="KW-1133">Transmembrane helix</keyword>
<dbReference type="Proteomes" id="UP001500767">
    <property type="component" value="Unassembled WGS sequence"/>
</dbReference>
<keyword evidence="1" id="KW-0472">Membrane</keyword>
<name>A0ABP6XJS4_9ACTN</name>
<dbReference type="EMBL" id="BAAAYR010000002">
    <property type="protein sequence ID" value="GAA3565798.1"/>
    <property type="molecule type" value="Genomic_DNA"/>
</dbReference>
<keyword evidence="1" id="KW-0812">Transmembrane</keyword>
<gene>
    <name evidence="2" type="ORF">GCM10022197_22080</name>
</gene>
<evidence type="ECO:0000313" key="2">
    <source>
        <dbReference type="EMBL" id="GAA3565798.1"/>
    </source>
</evidence>
<keyword evidence="3" id="KW-1185">Reference proteome</keyword>
<organism evidence="2 3">
    <name type="scientific">Microlunatus spumicola</name>
    <dbReference type="NCBI Taxonomy" id="81499"/>
    <lineage>
        <taxon>Bacteria</taxon>
        <taxon>Bacillati</taxon>
        <taxon>Actinomycetota</taxon>
        <taxon>Actinomycetes</taxon>
        <taxon>Propionibacteriales</taxon>
        <taxon>Propionibacteriaceae</taxon>
        <taxon>Microlunatus</taxon>
    </lineage>
</organism>
<accession>A0ABP6XJS4</accession>
<proteinExistence type="predicted"/>
<protein>
    <submittedName>
        <fullName evidence="2">Uncharacterized protein</fullName>
    </submittedName>
</protein>